<evidence type="ECO:0000256" key="2">
    <source>
        <dbReference type="ARBA" id="ARBA00022723"/>
    </source>
</evidence>
<dbReference type="InterPro" id="IPR013083">
    <property type="entry name" value="Znf_RING/FYVE/PHD"/>
</dbReference>
<accession>A0AAD1WXL0</accession>
<reference evidence="11" key="1">
    <citation type="submission" date="2022-03" db="EMBL/GenBank/DDBJ databases">
        <authorList>
            <person name="Alioto T."/>
            <person name="Alioto T."/>
            <person name="Gomez Garrido J."/>
        </authorList>
    </citation>
    <scope>NUCLEOTIDE SEQUENCE</scope>
</reference>
<dbReference type="InterPro" id="IPR044066">
    <property type="entry name" value="TRIAD_supradom"/>
</dbReference>
<dbReference type="Proteomes" id="UP001295444">
    <property type="component" value="Chromosome 13"/>
</dbReference>
<dbReference type="PROSITE" id="PS51873">
    <property type="entry name" value="TRIAD"/>
    <property type="match status" value="1"/>
</dbReference>
<gene>
    <name evidence="11" type="ORF">PECUL_23A011162</name>
</gene>
<evidence type="ECO:0000259" key="10">
    <source>
        <dbReference type="PROSITE" id="PS51873"/>
    </source>
</evidence>
<dbReference type="InterPro" id="IPR018957">
    <property type="entry name" value="Znf_C3HC4_RING-type"/>
</dbReference>
<feature type="domain" description="RING-type" evidence="10">
    <location>
        <begin position="91"/>
        <end position="193"/>
    </location>
</feature>
<dbReference type="AlphaFoldDB" id="A0AAD1WXL0"/>
<evidence type="ECO:0000259" key="9">
    <source>
        <dbReference type="PROSITE" id="PS50089"/>
    </source>
</evidence>
<dbReference type="Gene3D" id="3.30.40.10">
    <property type="entry name" value="Zinc/RING finger domain, C3HC4 (zinc finger)"/>
    <property type="match status" value="1"/>
</dbReference>
<keyword evidence="3" id="KW-0677">Repeat</keyword>
<dbReference type="GO" id="GO:0008270">
    <property type="term" value="F:zinc ion binding"/>
    <property type="evidence" value="ECO:0007669"/>
    <property type="project" value="UniProtKB-KW"/>
</dbReference>
<dbReference type="PANTHER" id="PTHR11685">
    <property type="entry name" value="RBR FAMILY RING FINGER AND IBR DOMAIN-CONTAINING"/>
    <property type="match status" value="1"/>
</dbReference>
<protein>
    <submittedName>
        <fullName evidence="11">Ankyrin repeat and IBR domain-containing 1 isoform X1</fullName>
    </submittedName>
</protein>
<dbReference type="SUPFAM" id="SSF57850">
    <property type="entry name" value="RING/U-box"/>
    <property type="match status" value="1"/>
</dbReference>
<evidence type="ECO:0000256" key="5">
    <source>
        <dbReference type="ARBA" id="ARBA00022786"/>
    </source>
</evidence>
<dbReference type="GO" id="GO:0016567">
    <property type="term" value="P:protein ubiquitination"/>
    <property type="evidence" value="ECO:0007669"/>
    <property type="project" value="InterPro"/>
</dbReference>
<evidence type="ECO:0000256" key="7">
    <source>
        <dbReference type="PROSITE-ProRule" id="PRU00175"/>
    </source>
</evidence>
<dbReference type="EMBL" id="OW240924">
    <property type="protein sequence ID" value="CAH2326726.1"/>
    <property type="molecule type" value="Genomic_DNA"/>
</dbReference>
<dbReference type="GO" id="GO:0004842">
    <property type="term" value="F:ubiquitin-protein transferase activity"/>
    <property type="evidence" value="ECO:0007669"/>
    <property type="project" value="InterPro"/>
</dbReference>
<name>A0AAD1WXL0_PELCU</name>
<dbReference type="FunFam" id="3.30.40.10:FF:000129">
    <property type="entry name" value="RBR-type E3 ubiquitin transferase"/>
    <property type="match status" value="1"/>
</dbReference>
<sequence length="193" mass="22245">MLIVETADMLQAPLFTAEALLREHDWGREKLLEAWMCRLENYCQRSCVQMPTPNPSGFNAWDTLPPSRTPRTTRSSVTSPDEISLSPSDINTPLCGICMCNISVFKDPVEIPCGHEFCRACWESFLNLKIQEGEARNIFCPPYDYFQLFPVDVIESVVSKERDKRYFQFDIKVFVEKNTAIRWCQTVSCERAV</sequence>
<keyword evidence="6" id="KW-0862">Zinc</keyword>
<dbReference type="PROSITE" id="PS50089">
    <property type="entry name" value="ZF_RING_2"/>
    <property type="match status" value="1"/>
</dbReference>
<feature type="compositionally biased region" description="Low complexity" evidence="8">
    <location>
        <begin position="65"/>
        <end position="80"/>
    </location>
</feature>
<dbReference type="InterPro" id="IPR001841">
    <property type="entry name" value="Znf_RING"/>
</dbReference>
<keyword evidence="1" id="KW-0808">Transferase</keyword>
<evidence type="ECO:0000256" key="4">
    <source>
        <dbReference type="ARBA" id="ARBA00022771"/>
    </source>
</evidence>
<evidence type="ECO:0000256" key="6">
    <source>
        <dbReference type="ARBA" id="ARBA00022833"/>
    </source>
</evidence>
<keyword evidence="12" id="KW-1185">Reference proteome</keyword>
<keyword evidence="2" id="KW-0479">Metal-binding</keyword>
<evidence type="ECO:0000256" key="8">
    <source>
        <dbReference type="SAM" id="MobiDB-lite"/>
    </source>
</evidence>
<dbReference type="InterPro" id="IPR031127">
    <property type="entry name" value="E3_UB_ligase_RBR"/>
</dbReference>
<organism evidence="11 12">
    <name type="scientific">Pelobates cultripes</name>
    <name type="common">Western spadefoot toad</name>
    <dbReference type="NCBI Taxonomy" id="61616"/>
    <lineage>
        <taxon>Eukaryota</taxon>
        <taxon>Metazoa</taxon>
        <taxon>Chordata</taxon>
        <taxon>Craniata</taxon>
        <taxon>Vertebrata</taxon>
        <taxon>Euteleostomi</taxon>
        <taxon>Amphibia</taxon>
        <taxon>Batrachia</taxon>
        <taxon>Anura</taxon>
        <taxon>Pelobatoidea</taxon>
        <taxon>Pelobatidae</taxon>
        <taxon>Pelobates</taxon>
    </lineage>
</organism>
<evidence type="ECO:0000313" key="12">
    <source>
        <dbReference type="Proteomes" id="UP001295444"/>
    </source>
</evidence>
<proteinExistence type="predicted"/>
<evidence type="ECO:0000313" key="11">
    <source>
        <dbReference type="EMBL" id="CAH2326726.1"/>
    </source>
</evidence>
<keyword evidence="4 7" id="KW-0863">Zinc-finger</keyword>
<feature type="domain" description="RING-type" evidence="9">
    <location>
        <begin position="95"/>
        <end position="141"/>
    </location>
</feature>
<keyword evidence="5" id="KW-0833">Ubl conjugation pathway</keyword>
<evidence type="ECO:0000256" key="3">
    <source>
        <dbReference type="ARBA" id="ARBA00022737"/>
    </source>
</evidence>
<evidence type="ECO:0000256" key="1">
    <source>
        <dbReference type="ARBA" id="ARBA00022679"/>
    </source>
</evidence>
<feature type="region of interest" description="Disordered" evidence="8">
    <location>
        <begin position="58"/>
        <end position="83"/>
    </location>
</feature>
<dbReference type="Pfam" id="PF00097">
    <property type="entry name" value="zf-C3HC4"/>
    <property type="match status" value="1"/>
</dbReference>